<feature type="chain" id="PRO_5039175495" evidence="2">
    <location>
        <begin position="21"/>
        <end position="156"/>
    </location>
</feature>
<accession>A0A9D5P047</accession>
<feature type="signal peptide" evidence="2">
    <location>
        <begin position="1"/>
        <end position="20"/>
    </location>
</feature>
<dbReference type="Pfam" id="PF16231">
    <property type="entry name" value="DUF4890"/>
    <property type="match status" value="1"/>
</dbReference>
<dbReference type="EMBL" id="SUYC01000001">
    <property type="protein sequence ID" value="MBE6269517.1"/>
    <property type="molecule type" value="Genomic_DNA"/>
</dbReference>
<feature type="compositionally biased region" description="Basic and acidic residues" evidence="1">
    <location>
        <begin position="21"/>
        <end position="51"/>
    </location>
</feature>
<feature type="compositionally biased region" description="Basic and acidic residues" evidence="1">
    <location>
        <begin position="94"/>
        <end position="118"/>
    </location>
</feature>
<feature type="compositionally biased region" description="Basic residues" evidence="1">
    <location>
        <begin position="75"/>
        <end position="84"/>
    </location>
</feature>
<gene>
    <name evidence="3" type="ORF">E7101_00980</name>
</gene>
<evidence type="ECO:0000256" key="1">
    <source>
        <dbReference type="SAM" id="MobiDB-lite"/>
    </source>
</evidence>
<organism evidence="3 4">
    <name type="scientific">Xylanibacter ruminicola</name>
    <name type="common">Prevotella ruminicola</name>
    <dbReference type="NCBI Taxonomy" id="839"/>
    <lineage>
        <taxon>Bacteria</taxon>
        <taxon>Pseudomonadati</taxon>
        <taxon>Bacteroidota</taxon>
        <taxon>Bacteroidia</taxon>
        <taxon>Bacteroidales</taxon>
        <taxon>Prevotellaceae</taxon>
        <taxon>Xylanibacter</taxon>
    </lineage>
</organism>
<name>A0A9D5P047_XYLRU</name>
<dbReference type="Proteomes" id="UP000806522">
    <property type="component" value="Unassembled WGS sequence"/>
</dbReference>
<evidence type="ECO:0000256" key="2">
    <source>
        <dbReference type="SAM" id="SignalP"/>
    </source>
</evidence>
<protein>
    <submittedName>
        <fullName evidence="3">DUF4890 domain-containing protein</fullName>
    </submittedName>
</protein>
<sequence>MKRMMMTMLAAVLIGSSVMAQEEKNEKREPRKFDKTEMVKHRTDETVSRYKLSDKQAKQLLELNTKYADKMGPRGFHRPHHHGRPGAGRPSMPPKDEKGKRPEPPKDGAKMKEHRQQMEKTMKAYDAELKKIMTDEQYKNYQADRKKFHKKEKVAK</sequence>
<comment type="caution">
    <text evidence="3">The sequence shown here is derived from an EMBL/GenBank/DDBJ whole genome shotgun (WGS) entry which is preliminary data.</text>
</comment>
<dbReference type="AlphaFoldDB" id="A0A9D5P047"/>
<proteinExistence type="predicted"/>
<feature type="region of interest" description="Disordered" evidence="1">
    <location>
        <begin position="65"/>
        <end position="118"/>
    </location>
</feature>
<reference evidence="3" key="1">
    <citation type="submission" date="2019-04" db="EMBL/GenBank/DDBJ databases">
        <title>Evolution of Biomass-Degrading Anaerobic Consortia Revealed by Metagenomics.</title>
        <authorList>
            <person name="Peng X."/>
        </authorList>
    </citation>
    <scope>NUCLEOTIDE SEQUENCE</scope>
    <source>
        <strain evidence="3">SIG140</strain>
    </source>
</reference>
<feature type="region of interest" description="Disordered" evidence="1">
    <location>
        <begin position="15"/>
        <end position="51"/>
    </location>
</feature>
<keyword evidence="2" id="KW-0732">Signal</keyword>
<evidence type="ECO:0000313" key="3">
    <source>
        <dbReference type="EMBL" id="MBE6269517.1"/>
    </source>
</evidence>
<dbReference type="InterPro" id="IPR032612">
    <property type="entry name" value="DUF4890"/>
</dbReference>
<evidence type="ECO:0000313" key="4">
    <source>
        <dbReference type="Proteomes" id="UP000806522"/>
    </source>
</evidence>